<comment type="caution">
    <text evidence="1">The sequence shown here is derived from an EMBL/GenBank/DDBJ whole genome shotgun (WGS) entry which is preliminary data.</text>
</comment>
<sequence>MTENVSTEALHKRPWKYVGYRGFCDFVVSDNDFFVLRRFSQLTARVLLALQDELSELEEQLQLLENHLSDPASPDVHNGSLREETSETRLELIREIDKKLRAYNELVIQHSEVRSRPRVPEKDISSISNWFHNYENAIHPPETSYIHSHGDLFAVVPKNKTPLRRLLEQSSHFRLWKLWKKAPKIQDENIHYTSDQRIDFFVGMINTTLGLIMLIVPLWLLAFVGKTVNRLAIITAFLVCFLSLVTFTTIARPFESLGATAA</sequence>
<dbReference type="Proteomes" id="UP000799755">
    <property type="component" value="Unassembled WGS sequence"/>
</dbReference>
<evidence type="ECO:0000313" key="2">
    <source>
        <dbReference type="Proteomes" id="UP000799755"/>
    </source>
</evidence>
<proteinExistence type="predicted"/>
<evidence type="ECO:0000313" key="1">
    <source>
        <dbReference type="EMBL" id="KAF2470794.1"/>
    </source>
</evidence>
<accession>A0ACB6QUS3</accession>
<reference evidence="1" key="1">
    <citation type="journal article" date="2020" name="Stud. Mycol.">
        <title>101 Dothideomycetes genomes: a test case for predicting lifestyles and emergence of pathogens.</title>
        <authorList>
            <person name="Haridas S."/>
            <person name="Albert R."/>
            <person name="Binder M."/>
            <person name="Bloem J."/>
            <person name="Labutti K."/>
            <person name="Salamov A."/>
            <person name="Andreopoulos B."/>
            <person name="Baker S."/>
            <person name="Barry K."/>
            <person name="Bills G."/>
            <person name="Bluhm B."/>
            <person name="Cannon C."/>
            <person name="Castanera R."/>
            <person name="Culley D."/>
            <person name="Daum C."/>
            <person name="Ezra D."/>
            <person name="Gonzalez J."/>
            <person name="Henrissat B."/>
            <person name="Kuo A."/>
            <person name="Liang C."/>
            <person name="Lipzen A."/>
            <person name="Lutzoni F."/>
            <person name="Magnuson J."/>
            <person name="Mondo S."/>
            <person name="Nolan M."/>
            <person name="Ohm R."/>
            <person name="Pangilinan J."/>
            <person name="Park H.-J."/>
            <person name="Ramirez L."/>
            <person name="Alfaro M."/>
            <person name="Sun H."/>
            <person name="Tritt A."/>
            <person name="Yoshinaga Y."/>
            <person name="Zwiers L.-H."/>
            <person name="Turgeon B."/>
            <person name="Goodwin S."/>
            <person name="Spatafora J."/>
            <person name="Crous P."/>
            <person name="Grigoriev I."/>
        </authorList>
    </citation>
    <scope>NUCLEOTIDE SEQUENCE</scope>
    <source>
        <strain evidence="1">ATCC 200398</strain>
    </source>
</reference>
<dbReference type="EMBL" id="MU003507">
    <property type="protein sequence ID" value="KAF2470794.1"/>
    <property type="molecule type" value="Genomic_DNA"/>
</dbReference>
<protein>
    <submittedName>
        <fullName evidence="1">Uncharacterized protein</fullName>
    </submittedName>
</protein>
<keyword evidence="2" id="KW-1185">Reference proteome</keyword>
<gene>
    <name evidence="1" type="ORF">BDR25DRAFT_369291</name>
</gene>
<organism evidence="1 2">
    <name type="scientific">Lindgomyces ingoldianus</name>
    <dbReference type="NCBI Taxonomy" id="673940"/>
    <lineage>
        <taxon>Eukaryota</taxon>
        <taxon>Fungi</taxon>
        <taxon>Dikarya</taxon>
        <taxon>Ascomycota</taxon>
        <taxon>Pezizomycotina</taxon>
        <taxon>Dothideomycetes</taxon>
        <taxon>Pleosporomycetidae</taxon>
        <taxon>Pleosporales</taxon>
        <taxon>Lindgomycetaceae</taxon>
        <taxon>Lindgomyces</taxon>
    </lineage>
</organism>
<name>A0ACB6QUS3_9PLEO</name>